<keyword evidence="5 11" id="KW-0808">Transferase</keyword>
<evidence type="ECO:0000256" key="6">
    <source>
        <dbReference type="ARBA" id="ARBA00022723"/>
    </source>
</evidence>
<comment type="cofactor">
    <cofactor evidence="1">
        <name>Mg(2+)</name>
        <dbReference type="ChEBI" id="CHEBI:18420"/>
    </cofactor>
</comment>
<evidence type="ECO:0000256" key="2">
    <source>
        <dbReference type="ARBA" id="ARBA00011955"/>
    </source>
</evidence>
<keyword evidence="6 11" id="KW-0479">Metal-binding</keyword>
<dbReference type="GO" id="GO:0016740">
    <property type="term" value="F:transferase activity"/>
    <property type="evidence" value="ECO:0007669"/>
    <property type="project" value="UniProtKB-KW"/>
</dbReference>
<evidence type="ECO:0000313" key="12">
    <source>
        <dbReference type="EMBL" id="GLR52383.1"/>
    </source>
</evidence>
<evidence type="ECO:0000256" key="9">
    <source>
        <dbReference type="ARBA" id="ARBA00031306"/>
    </source>
</evidence>
<comment type="caution">
    <text evidence="12">The sequence shown here is derived from an EMBL/GenBank/DDBJ whole genome shotgun (WGS) entry which is preliminary data.</text>
</comment>
<keyword evidence="7 11" id="KW-0274">FAD</keyword>
<name>A0ABQ5ZNC8_9HYPH</name>
<comment type="catalytic activity">
    <reaction evidence="10 11">
        <text>L-threonyl-[protein] + FAD = FMN-L-threonyl-[protein] + AMP + H(+)</text>
        <dbReference type="Rhea" id="RHEA:36847"/>
        <dbReference type="Rhea" id="RHEA-COMP:11060"/>
        <dbReference type="Rhea" id="RHEA-COMP:11061"/>
        <dbReference type="ChEBI" id="CHEBI:15378"/>
        <dbReference type="ChEBI" id="CHEBI:30013"/>
        <dbReference type="ChEBI" id="CHEBI:57692"/>
        <dbReference type="ChEBI" id="CHEBI:74257"/>
        <dbReference type="ChEBI" id="CHEBI:456215"/>
        <dbReference type="EC" id="2.7.1.180"/>
    </reaction>
</comment>
<keyword evidence="13" id="KW-1185">Reference proteome</keyword>
<dbReference type="RefSeq" id="WP_244768761.1">
    <property type="nucleotide sequence ID" value="NZ_BSOP01000030.1"/>
</dbReference>
<sequence length="325" mass="34282">MTMGAGPTRRRFITLSAAAAGTALCPHGAGAGSRAVRWRGRALGAPAEMILHHPDRAQAARLIRRVVAEIDRLERIFSLYLPDSALATLNARGALANPPAELVDLLEQSHAVWQQSDGLFDPTVQPLWLLHARHFSAPDADPAGPPSDSIKETLRRVGFGHVAFDRNRIAFRRAGMALTLNGIAQGYITDRAVEILRAGGVVHTLADLGEIRALGPREDGTPWRAGIAGTDARVDLVDRAIATSGTNGFRFGGPGSPSHLLDPRTGVSAGRHDSVSVVAPTAAAADALSTAFSFMDGEGIAAALRTLPGIEVHLREPGGGYRHIA</sequence>
<dbReference type="Gene3D" id="3.10.520.10">
    <property type="entry name" value="ApbE-like domains"/>
    <property type="match status" value="1"/>
</dbReference>
<keyword evidence="8 11" id="KW-0460">Magnesium</keyword>
<evidence type="ECO:0000256" key="7">
    <source>
        <dbReference type="ARBA" id="ARBA00022827"/>
    </source>
</evidence>
<accession>A0ABQ5ZNC8</accession>
<evidence type="ECO:0000256" key="10">
    <source>
        <dbReference type="ARBA" id="ARBA00048540"/>
    </source>
</evidence>
<dbReference type="EMBL" id="BSOP01000030">
    <property type="protein sequence ID" value="GLR52383.1"/>
    <property type="molecule type" value="Genomic_DNA"/>
</dbReference>
<evidence type="ECO:0000256" key="4">
    <source>
        <dbReference type="ARBA" id="ARBA00022630"/>
    </source>
</evidence>
<evidence type="ECO:0000256" key="5">
    <source>
        <dbReference type="ARBA" id="ARBA00022679"/>
    </source>
</evidence>
<dbReference type="Pfam" id="PF02424">
    <property type="entry name" value="ApbE"/>
    <property type="match status" value="1"/>
</dbReference>
<dbReference type="EC" id="2.7.1.180" evidence="2 11"/>
<evidence type="ECO:0000256" key="3">
    <source>
        <dbReference type="ARBA" id="ARBA00016337"/>
    </source>
</evidence>
<dbReference type="InterPro" id="IPR003374">
    <property type="entry name" value="ApbE-like_sf"/>
</dbReference>
<dbReference type="PANTHER" id="PTHR30040">
    <property type="entry name" value="THIAMINE BIOSYNTHESIS LIPOPROTEIN APBE"/>
    <property type="match status" value="1"/>
</dbReference>
<evidence type="ECO:0000256" key="8">
    <source>
        <dbReference type="ARBA" id="ARBA00022842"/>
    </source>
</evidence>
<dbReference type="InterPro" id="IPR024932">
    <property type="entry name" value="ApbE"/>
</dbReference>
<proteinExistence type="inferred from homology"/>
<evidence type="ECO:0000313" key="13">
    <source>
        <dbReference type="Proteomes" id="UP001156702"/>
    </source>
</evidence>
<dbReference type="Proteomes" id="UP001156702">
    <property type="component" value="Unassembled WGS sequence"/>
</dbReference>
<dbReference type="PIRSF" id="PIRSF006268">
    <property type="entry name" value="ApbE"/>
    <property type="match status" value="1"/>
</dbReference>
<keyword evidence="4 11" id="KW-0285">Flavoprotein</keyword>
<dbReference type="SUPFAM" id="SSF143631">
    <property type="entry name" value="ApbE-like"/>
    <property type="match status" value="1"/>
</dbReference>
<gene>
    <name evidence="12" type="primary">nosX</name>
    <name evidence="12" type="ORF">GCM10007923_35970</name>
</gene>
<reference evidence="13" key="1">
    <citation type="journal article" date="2019" name="Int. J. Syst. Evol. Microbiol.">
        <title>The Global Catalogue of Microorganisms (GCM) 10K type strain sequencing project: providing services to taxonomists for standard genome sequencing and annotation.</title>
        <authorList>
            <consortium name="The Broad Institute Genomics Platform"/>
            <consortium name="The Broad Institute Genome Sequencing Center for Infectious Disease"/>
            <person name="Wu L."/>
            <person name="Ma J."/>
        </authorList>
    </citation>
    <scope>NUCLEOTIDE SEQUENCE [LARGE SCALE GENOMIC DNA]</scope>
    <source>
        <strain evidence="13">NBRC 102122</strain>
    </source>
</reference>
<protein>
    <recommendedName>
        <fullName evidence="3 11">FAD:protein FMN transferase</fullName>
        <ecNumber evidence="2 11">2.7.1.180</ecNumber>
    </recommendedName>
    <alternativeName>
        <fullName evidence="9 11">Flavin transferase</fullName>
    </alternativeName>
</protein>
<evidence type="ECO:0000256" key="11">
    <source>
        <dbReference type="PIRNR" id="PIRNR006268"/>
    </source>
</evidence>
<dbReference type="InterPro" id="IPR006311">
    <property type="entry name" value="TAT_signal"/>
</dbReference>
<dbReference type="PANTHER" id="PTHR30040:SF2">
    <property type="entry name" value="FAD:PROTEIN FMN TRANSFERASE"/>
    <property type="match status" value="1"/>
</dbReference>
<evidence type="ECO:0000256" key="1">
    <source>
        <dbReference type="ARBA" id="ARBA00001946"/>
    </source>
</evidence>
<dbReference type="PROSITE" id="PS51318">
    <property type="entry name" value="TAT"/>
    <property type="match status" value="1"/>
</dbReference>
<organism evidence="12 13">
    <name type="scientific">Shinella yambaruensis</name>
    <dbReference type="NCBI Taxonomy" id="415996"/>
    <lineage>
        <taxon>Bacteria</taxon>
        <taxon>Pseudomonadati</taxon>
        <taxon>Pseudomonadota</taxon>
        <taxon>Alphaproteobacteria</taxon>
        <taxon>Hyphomicrobiales</taxon>
        <taxon>Rhizobiaceae</taxon>
        <taxon>Shinella</taxon>
    </lineage>
</organism>
<comment type="similarity">
    <text evidence="11">Belongs to the ApbE family.</text>
</comment>